<dbReference type="GO" id="GO:0000155">
    <property type="term" value="F:phosphorelay sensor kinase activity"/>
    <property type="evidence" value="ECO:0007669"/>
    <property type="project" value="InterPro"/>
</dbReference>
<dbReference type="SUPFAM" id="SSF55874">
    <property type="entry name" value="ATPase domain of HSP90 chaperone/DNA topoisomerase II/histidine kinase"/>
    <property type="match status" value="1"/>
</dbReference>
<evidence type="ECO:0000259" key="8">
    <source>
        <dbReference type="PROSITE" id="PS50109"/>
    </source>
</evidence>
<dbReference type="Pfam" id="PF02518">
    <property type="entry name" value="HATPase_c"/>
    <property type="match status" value="1"/>
</dbReference>
<dbReference type="Gene3D" id="3.40.50.2300">
    <property type="match status" value="1"/>
</dbReference>
<comment type="caution">
    <text evidence="10">The sequence shown here is derived from an EMBL/GenBank/DDBJ whole genome shotgun (WGS) entry which is preliminary data.</text>
</comment>
<proteinExistence type="predicted"/>
<feature type="region of interest" description="Disordered" evidence="7">
    <location>
        <begin position="822"/>
        <end position="860"/>
    </location>
</feature>
<dbReference type="OrthoDB" id="60033at2759"/>
<name>A0A511KNQ6_RHOTO</name>
<dbReference type="GO" id="GO:0009927">
    <property type="term" value="F:histidine phosphotransfer kinase activity"/>
    <property type="evidence" value="ECO:0007669"/>
    <property type="project" value="TreeGrafter"/>
</dbReference>
<evidence type="ECO:0000259" key="9">
    <source>
        <dbReference type="PROSITE" id="PS50110"/>
    </source>
</evidence>
<evidence type="ECO:0000313" key="11">
    <source>
        <dbReference type="Proteomes" id="UP000321518"/>
    </source>
</evidence>
<dbReference type="InterPro" id="IPR003661">
    <property type="entry name" value="HisK_dim/P_dom"/>
</dbReference>
<dbReference type="SUPFAM" id="SSF47384">
    <property type="entry name" value="Homodimeric domain of signal transducing histidine kinase"/>
    <property type="match status" value="1"/>
</dbReference>
<comment type="catalytic activity">
    <reaction evidence="1">
        <text>ATP + protein L-histidine = ADP + protein N-phospho-L-histidine.</text>
        <dbReference type="EC" id="2.7.13.3"/>
    </reaction>
</comment>
<dbReference type="PANTHER" id="PTHR43047">
    <property type="entry name" value="TWO-COMPONENT HISTIDINE PROTEIN KINASE"/>
    <property type="match status" value="1"/>
</dbReference>
<protein>
    <recommendedName>
        <fullName evidence="2">histidine kinase</fullName>
        <ecNumber evidence="2">2.7.13.3</ecNumber>
    </recommendedName>
</protein>
<feature type="domain" description="Histidine kinase" evidence="8">
    <location>
        <begin position="554"/>
        <end position="795"/>
    </location>
</feature>
<dbReference type="InterPro" id="IPR036097">
    <property type="entry name" value="HisK_dim/P_sf"/>
</dbReference>
<dbReference type="InterPro" id="IPR004358">
    <property type="entry name" value="Sig_transdc_His_kin-like_C"/>
</dbReference>
<accession>A0A511KNQ6</accession>
<dbReference type="EC" id="2.7.13.3" evidence="2"/>
<evidence type="ECO:0000256" key="1">
    <source>
        <dbReference type="ARBA" id="ARBA00000085"/>
    </source>
</evidence>
<evidence type="ECO:0000313" key="10">
    <source>
        <dbReference type="EMBL" id="GEM11971.1"/>
    </source>
</evidence>
<dbReference type="SUPFAM" id="SSF55781">
    <property type="entry name" value="GAF domain-like"/>
    <property type="match status" value="1"/>
</dbReference>
<dbReference type="CDD" id="cd00082">
    <property type="entry name" value="HisKA"/>
    <property type="match status" value="1"/>
</dbReference>
<dbReference type="InterPro" id="IPR011006">
    <property type="entry name" value="CheY-like_superfamily"/>
</dbReference>
<dbReference type="SMART" id="SM00387">
    <property type="entry name" value="HATPase_c"/>
    <property type="match status" value="1"/>
</dbReference>
<dbReference type="Pfam" id="PF00072">
    <property type="entry name" value="Response_reg"/>
    <property type="match status" value="1"/>
</dbReference>
<dbReference type="PROSITE" id="PS50110">
    <property type="entry name" value="RESPONSE_REGULATORY"/>
    <property type="match status" value="1"/>
</dbReference>
<evidence type="ECO:0000256" key="7">
    <source>
        <dbReference type="SAM" id="MobiDB-lite"/>
    </source>
</evidence>
<dbReference type="SUPFAM" id="SSF52172">
    <property type="entry name" value="CheY-like"/>
    <property type="match status" value="1"/>
</dbReference>
<dbReference type="Gene3D" id="3.30.450.40">
    <property type="match status" value="1"/>
</dbReference>
<evidence type="ECO:0000256" key="4">
    <source>
        <dbReference type="ARBA" id="ARBA00022679"/>
    </source>
</evidence>
<dbReference type="GO" id="GO:0005886">
    <property type="term" value="C:plasma membrane"/>
    <property type="evidence" value="ECO:0007669"/>
    <property type="project" value="TreeGrafter"/>
</dbReference>
<keyword evidence="3 6" id="KW-0597">Phosphoprotein</keyword>
<dbReference type="InterPro" id="IPR001789">
    <property type="entry name" value="Sig_transdc_resp-reg_receiver"/>
</dbReference>
<evidence type="ECO:0000256" key="3">
    <source>
        <dbReference type="ARBA" id="ARBA00022553"/>
    </source>
</evidence>
<dbReference type="InterPro" id="IPR029016">
    <property type="entry name" value="GAF-like_dom_sf"/>
</dbReference>
<dbReference type="CDD" id="cd17546">
    <property type="entry name" value="REC_hyHK_CKI1_RcsC-like"/>
    <property type="match status" value="1"/>
</dbReference>
<keyword evidence="5 10" id="KW-0418">Kinase</keyword>
<reference evidence="10 11" key="1">
    <citation type="submission" date="2019-07" db="EMBL/GenBank/DDBJ databases">
        <title>Rhodotorula toruloides NBRC10032 genome sequencing.</title>
        <authorList>
            <person name="Shida Y."/>
            <person name="Takaku H."/>
            <person name="Ogasawara W."/>
            <person name="Mori K."/>
        </authorList>
    </citation>
    <scope>NUCLEOTIDE SEQUENCE [LARGE SCALE GENOMIC DNA]</scope>
    <source>
        <strain evidence="10 11">NBRC10032</strain>
    </source>
</reference>
<feature type="domain" description="Response regulatory" evidence="9">
    <location>
        <begin position="861"/>
        <end position="982"/>
    </location>
</feature>
<dbReference type="SMART" id="SM00448">
    <property type="entry name" value="REC"/>
    <property type="match status" value="1"/>
</dbReference>
<dbReference type="EMBL" id="BJWK01000018">
    <property type="protein sequence ID" value="GEM11971.1"/>
    <property type="molecule type" value="Genomic_DNA"/>
</dbReference>
<keyword evidence="4" id="KW-0808">Transferase</keyword>
<dbReference type="Gene3D" id="1.10.287.130">
    <property type="match status" value="1"/>
</dbReference>
<evidence type="ECO:0000256" key="5">
    <source>
        <dbReference type="ARBA" id="ARBA00022777"/>
    </source>
</evidence>
<organism evidence="10 11">
    <name type="scientific">Rhodotorula toruloides</name>
    <name type="common">Yeast</name>
    <name type="synonym">Rhodosporidium toruloides</name>
    <dbReference type="NCBI Taxonomy" id="5286"/>
    <lineage>
        <taxon>Eukaryota</taxon>
        <taxon>Fungi</taxon>
        <taxon>Dikarya</taxon>
        <taxon>Basidiomycota</taxon>
        <taxon>Pucciniomycotina</taxon>
        <taxon>Microbotryomycetes</taxon>
        <taxon>Sporidiobolales</taxon>
        <taxon>Sporidiobolaceae</taxon>
        <taxon>Rhodotorula</taxon>
    </lineage>
</organism>
<evidence type="ECO:0000256" key="2">
    <source>
        <dbReference type="ARBA" id="ARBA00012438"/>
    </source>
</evidence>
<dbReference type="Gene3D" id="3.30.565.10">
    <property type="entry name" value="Histidine kinase-like ATPase, C-terminal domain"/>
    <property type="match status" value="1"/>
</dbReference>
<dbReference type="InterPro" id="IPR036890">
    <property type="entry name" value="HATPase_C_sf"/>
</dbReference>
<dbReference type="SMART" id="SM00388">
    <property type="entry name" value="HisKA"/>
    <property type="match status" value="1"/>
</dbReference>
<gene>
    <name evidence="10" type="ORF">Rt10032_c18g5988</name>
</gene>
<dbReference type="PANTHER" id="PTHR43047:SF72">
    <property type="entry name" value="OSMOSENSING HISTIDINE PROTEIN KINASE SLN1"/>
    <property type="match status" value="1"/>
</dbReference>
<dbReference type="InterPro" id="IPR003594">
    <property type="entry name" value="HATPase_dom"/>
</dbReference>
<feature type="modified residue" description="4-aspartylphosphate" evidence="6">
    <location>
        <position position="910"/>
    </location>
</feature>
<dbReference type="AlphaFoldDB" id="A0A511KNQ6"/>
<evidence type="ECO:0000256" key="6">
    <source>
        <dbReference type="PROSITE-ProRule" id="PRU00169"/>
    </source>
</evidence>
<dbReference type="InterPro" id="IPR005467">
    <property type="entry name" value="His_kinase_dom"/>
</dbReference>
<dbReference type="Proteomes" id="UP000321518">
    <property type="component" value="Unassembled WGS sequence"/>
</dbReference>
<sequence>MLATVPPAPLTGPSAFPLPSTVIPSASTAPEHTADRTAAGVIAAAMVEDALANLLRRYSDGTAALDVTKLPVQQPEELVFGDDIAHDHGTGSSSDQAVLGEEGSLEYAKELYRRKGHLPALKNPREEERRRVLRRYSLHSISRVPAIDQLAKLARDVFQVDTVVINVVLEDRVLFVSTSGWDPKEEEEDFPRIAVDRDASFCPHAMSKTPDAGCFQVPDAARDWRFRRSPLVDEGKGPVGFFASSNINLRPVPLPDEPEREAMPVGSLCLVHRKPKPALSEAEERMLKQLAVMAANQFELAFEKERHRLNDLRNDYTADLFRRLMVHTSRNLAPASLSTTLPCAMSGVCDKVREHTGSDYCFVLDLRAFNFPSSTCAPTTPDRTPFDCSPQMLRFSPSLAGRRRDPSVHGPGHISVMDVSSKPCDVTPRERDDWSRLVNSDSGTAAVASALMEYHDSQRTSFALPVPSTETTARLPTSLSDLLPEGTTAAIAVPVFDHEGEPALFMVCGSTQPHFVYEPSDEPWVSSIGAILIAGQSQERILAADKAKTSFVGHISHELRTPLFALGSQLELIRTMTDPAALATITPLLDVAETCLTSLREILDDTLDYTKLSFSNGLPSRKDTALCEVDLESLIVDVVKSCASKAKDLARLRGMDDGRAHEQVPLMFRSAVANDTRVKIDVGGFKRVLINLMSNAMKFTDSGSITIAVSTTREAVGDAQQEFIFEVIDTGKGMDSTFVRDDLLTPFKQKDPFAPGAGLGTSIADNIVKRMGGSLRYRSTLGRGTTASVNVPLEVVSGPVVRCDDPVTRNLTQELEHLFNPLRTAGMSRSAPPGPSKTSRSASAPVPSSSPPDEPPQSRIRCLVVDDNAIARRVLVTYLKTKKIEHAEADGGAEAIELFKSFKPNLVWCDIQMPDVDGIEASRAMREHEHANKLPPARIIAISGLDSSHANHADIVASGQVDEWFVKAGSSLRTLAVDLVKYDTALAERDEDKLANGVSHLAI</sequence>
<dbReference type="PROSITE" id="PS50109">
    <property type="entry name" value="HIS_KIN"/>
    <property type="match status" value="1"/>
</dbReference>
<dbReference type="PRINTS" id="PR00344">
    <property type="entry name" value="BCTRLSENSOR"/>
</dbReference>
<dbReference type="Pfam" id="PF00512">
    <property type="entry name" value="HisKA"/>
    <property type="match status" value="1"/>
</dbReference>